<dbReference type="AlphaFoldDB" id="A0AA47NDG2"/>
<comment type="caution">
    <text evidence="2">The sequence shown here is derived from an EMBL/GenBank/DDBJ whole genome shotgun (WGS) entry which is preliminary data.</text>
</comment>
<sequence length="134" mass="15637">MFCLVSPQSQGKQIIEHTWRNGKRKCRKHMTLCKRMQKSDRVLVKNLTPRGGTGKLRSFWEENIHVVIRKVGEEIQVYELKPEQGRGRSRILHRNILLPCDHLPLETQPKTAAMKNKRITETAAKNTHQEESED</sequence>
<protein>
    <submittedName>
        <fullName evidence="2">Uncharacterized protein</fullName>
    </submittedName>
</protein>
<feature type="region of interest" description="Disordered" evidence="1">
    <location>
        <begin position="109"/>
        <end position="134"/>
    </location>
</feature>
<organism evidence="2 3">
    <name type="scientific">Merluccius polli</name>
    <name type="common">Benguela hake</name>
    <name type="synonym">Merluccius cadenati</name>
    <dbReference type="NCBI Taxonomy" id="89951"/>
    <lineage>
        <taxon>Eukaryota</taxon>
        <taxon>Metazoa</taxon>
        <taxon>Chordata</taxon>
        <taxon>Craniata</taxon>
        <taxon>Vertebrata</taxon>
        <taxon>Euteleostomi</taxon>
        <taxon>Actinopterygii</taxon>
        <taxon>Neopterygii</taxon>
        <taxon>Teleostei</taxon>
        <taxon>Neoteleostei</taxon>
        <taxon>Acanthomorphata</taxon>
        <taxon>Zeiogadaria</taxon>
        <taxon>Gadariae</taxon>
        <taxon>Gadiformes</taxon>
        <taxon>Gadoidei</taxon>
        <taxon>Merlucciidae</taxon>
        <taxon>Merluccius</taxon>
    </lineage>
</organism>
<name>A0AA47NDG2_MERPO</name>
<dbReference type="Proteomes" id="UP001174136">
    <property type="component" value="Unassembled WGS sequence"/>
</dbReference>
<proteinExistence type="predicted"/>
<keyword evidence="3" id="KW-1185">Reference proteome</keyword>
<evidence type="ECO:0000313" key="2">
    <source>
        <dbReference type="EMBL" id="KAK0156234.1"/>
    </source>
</evidence>
<dbReference type="EMBL" id="JAOPHQ010000020">
    <property type="protein sequence ID" value="KAK0156234.1"/>
    <property type="molecule type" value="Genomic_DNA"/>
</dbReference>
<evidence type="ECO:0000313" key="3">
    <source>
        <dbReference type="Proteomes" id="UP001174136"/>
    </source>
</evidence>
<gene>
    <name evidence="2" type="ORF">N1851_000487</name>
</gene>
<accession>A0AA47NDG2</accession>
<reference evidence="2" key="1">
    <citation type="journal article" date="2023" name="Front. Mar. Sci.">
        <title>A new Merluccius polli reference genome to investigate the effects of global change in West African waters.</title>
        <authorList>
            <person name="Mateo J.L."/>
            <person name="Blanco-Fernandez C."/>
            <person name="Garcia-Vazquez E."/>
            <person name="Machado-Schiaffino G."/>
        </authorList>
    </citation>
    <scope>NUCLEOTIDE SEQUENCE</scope>
    <source>
        <strain evidence="2">C29</strain>
        <tissue evidence="2">Fin</tissue>
    </source>
</reference>
<evidence type="ECO:0000256" key="1">
    <source>
        <dbReference type="SAM" id="MobiDB-lite"/>
    </source>
</evidence>